<dbReference type="InterPro" id="IPR050994">
    <property type="entry name" value="At_inactive_RLKs"/>
</dbReference>
<dbReference type="EMBL" id="LR746269">
    <property type="protein sequence ID" value="CAA7397668.1"/>
    <property type="molecule type" value="Genomic_DNA"/>
</dbReference>
<dbReference type="PROSITE" id="PS00108">
    <property type="entry name" value="PROTEIN_KINASE_ST"/>
    <property type="match status" value="1"/>
</dbReference>
<dbReference type="InterPro" id="IPR032675">
    <property type="entry name" value="LRR_dom_sf"/>
</dbReference>
<dbReference type="Gene3D" id="1.10.510.10">
    <property type="entry name" value="Transferase(Phosphotransferase) domain 1"/>
    <property type="match status" value="1"/>
</dbReference>
<dbReference type="InterPro" id="IPR013210">
    <property type="entry name" value="LRR_N_plant-typ"/>
</dbReference>
<dbReference type="Pfam" id="PF13855">
    <property type="entry name" value="LRR_8"/>
    <property type="match status" value="1"/>
</dbReference>
<dbReference type="InterPro" id="IPR011009">
    <property type="entry name" value="Kinase-like_dom_sf"/>
</dbReference>
<evidence type="ECO:0000256" key="12">
    <source>
        <dbReference type="SAM" id="Phobius"/>
    </source>
</evidence>
<evidence type="ECO:0000256" key="10">
    <source>
        <dbReference type="ARBA" id="ARBA00023180"/>
    </source>
</evidence>
<dbReference type="OrthoDB" id="4062651at2759"/>
<feature type="compositionally biased region" description="Basic and acidic residues" evidence="11">
    <location>
        <begin position="649"/>
        <end position="669"/>
    </location>
</feature>
<evidence type="ECO:0000313" key="15">
    <source>
        <dbReference type="EMBL" id="CAA7397668.1"/>
    </source>
</evidence>
<accession>A0A7I8KKQ2</accession>
<keyword evidence="6 13" id="KW-0732">Signal</keyword>
<dbReference type="Pfam" id="PF00560">
    <property type="entry name" value="LRR_1"/>
    <property type="match status" value="2"/>
</dbReference>
<dbReference type="PANTHER" id="PTHR48010:SF58">
    <property type="entry name" value="RECEPTOR PROTEIN KINASE-LIKE PROTEIN ZAR1"/>
    <property type="match status" value="1"/>
</dbReference>
<dbReference type="Gene3D" id="3.80.10.10">
    <property type="entry name" value="Ribonuclease Inhibitor"/>
    <property type="match status" value="2"/>
</dbReference>
<dbReference type="GO" id="GO:0005524">
    <property type="term" value="F:ATP binding"/>
    <property type="evidence" value="ECO:0007669"/>
    <property type="project" value="InterPro"/>
</dbReference>
<dbReference type="InterPro" id="IPR001611">
    <property type="entry name" value="Leu-rich_rpt"/>
</dbReference>
<evidence type="ECO:0000256" key="6">
    <source>
        <dbReference type="ARBA" id="ARBA00022729"/>
    </source>
</evidence>
<feature type="domain" description="Protein kinase" evidence="14">
    <location>
        <begin position="380"/>
        <end position="665"/>
    </location>
</feature>
<dbReference type="Pfam" id="PF07714">
    <property type="entry name" value="PK_Tyr_Ser-Thr"/>
    <property type="match status" value="1"/>
</dbReference>
<evidence type="ECO:0000256" key="1">
    <source>
        <dbReference type="ARBA" id="ARBA00004167"/>
    </source>
</evidence>
<dbReference type="SUPFAM" id="SSF52058">
    <property type="entry name" value="L domain-like"/>
    <property type="match status" value="1"/>
</dbReference>
<feature type="region of interest" description="Disordered" evidence="11">
    <location>
        <begin position="648"/>
        <end position="669"/>
    </location>
</feature>
<organism evidence="15 16">
    <name type="scientific">Spirodela intermedia</name>
    <name type="common">Intermediate duckweed</name>
    <dbReference type="NCBI Taxonomy" id="51605"/>
    <lineage>
        <taxon>Eukaryota</taxon>
        <taxon>Viridiplantae</taxon>
        <taxon>Streptophyta</taxon>
        <taxon>Embryophyta</taxon>
        <taxon>Tracheophyta</taxon>
        <taxon>Spermatophyta</taxon>
        <taxon>Magnoliopsida</taxon>
        <taxon>Liliopsida</taxon>
        <taxon>Araceae</taxon>
        <taxon>Lemnoideae</taxon>
        <taxon>Spirodela</taxon>
    </lineage>
</organism>
<keyword evidence="8 12" id="KW-1133">Transmembrane helix</keyword>
<evidence type="ECO:0000256" key="3">
    <source>
        <dbReference type="ARBA" id="ARBA00022553"/>
    </source>
</evidence>
<dbReference type="InterPro" id="IPR008271">
    <property type="entry name" value="Ser/Thr_kinase_AS"/>
</dbReference>
<dbReference type="InterPro" id="IPR001245">
    <property type="entry name" value="Ser-Thr/Tyr_kinase_cat_dom"/>
</dbReference>
<sequence>MAVPPPSGIFLFLVLCCGLLVHLDGGAAVNEEGQALLRFRSSIAGDSAAALANWNSSDPTPCFWNGITCRDQTVVAINLPRAKLRGSLHPSPWNLSFLRHLNLRSNQFEGPLPAGLLAGALGLQSLVLSGNSLSGELPVGVGALSYLQILDLSRNAINGSVPTLLTRCRRLRILDLAGNRFSGALPAGFGGAFPLLEKLNLSLNSFSGAVPGDLGNLSALQGTADLSHNLFSGAVPATLGSLPERVYIDLSFNNLSGEIPQSGALVNRGPTAFAGNPALCGPPLKTPCSSPSSSGGNAAATVGHARLSGGQVAAVVGGDLAAICLIALIFLYCYRQAISAAAMTGGGIAAKARRRREEGDHSELVLLDRHSSFDLEELLKASAFVLGKSSVGIVYKVVLEGGTIMAVRRLGEGGSQRFGEFQAEVEAIGKLRHRNVVPFRAYYWSLDEKLLIYDYIPGGNLSAAVHVKATAALQWRERMKIMKGVARGMAFLHEFSPKRYVHGDLKPSNVLLGVDLEPFIADFGLRRLADIAGGWRREPPEGGAAAYYRAPETARAVKPSQKWDVYSYGVILLELITGRSPPALLSAAGVDLVRWVQLCVEEKKPLAEVLDPTLLQEAEDDSGTAAEAEEEEEIIGALKIALACVQTSPERRPSMHHVLDSLDRLSPRR</sequence>
<keyword evidence="3" id="KW-0597">Phosphoprotein</keyword>
<gene>
    <name evidence="15" type="ORF">SI8410_06008333</name>
</gene>
<reference evidence="15" key="1">
    <citation type="submission" date="2020-02" db="EMBL/GenBank/DDBJ databases">
        <authorList>
            <person name="Scholz U."/>
            <person name="Mascher M."/>
            <person name="Fiebig A."/>
        </authorList>
    </citation>
    <scope>NUCLEOTIDE SEQUENCE</scope>
</reference>
<evidence type="ECO:0000256" key="13">
    <source>
        <dbReference type="SAM" id="SignalP"/>
    </source>
</evidence>
<evidence type="ECO:0000313" key="16">
    <source>
        <dbReference type="Proteomes" id="UP000663760"/>
    </source>
</evidence>
<dbReference type="SMART" id="SM00220">
    <property type="entry name" value="S_TKc"/>
    <property type="match status" value="1"/>
</dbReference>
<dbReference type="Gene3D" id="3.30.200.20">
    <property type="entry name" value="Phosphorylase Kinase, domain 1"/>
    <property type="match status" value="1"/>
</dbReference>
<dbReference type="PROSITE" id="PS50011">
    <property type="entry name" value="PROTEIN_KINASE_DOM"/>
    <property type="match status" value="1"/>
</dbReference>
<dbReference type="GO" id="GO:0004672">
    <property type="term" value="F:protein kinase activity"/>
    <property type="evidence" value="ECO:0007669"/>
    <property type="project" value="InterPro"/>
</dbReference>
<evidence type="ECO:0000256" key="5">
    <source>
        <dbReference type="ARBA" id="ARBA00022692"/>
    </source>
</evidence>
<dbReference type="Proteomes" id="UP000663760">
    <property type="component" value="Chromosome 6"/>
</dbReference>
<dbReference type="PANTHER" id="PTHR48010">
    <property type="entry name" value="OS05G0588300 PROTEIN"/>
    <property type="match status" value="1"/>
</dbReference>
<evidence type="ECO:0000256" key="7">
    <source>
        <dbReference type="ARBA" id="ARBA00022737"/>
    </source>
</evidence>
<dbReference type="GO" id="GO:0016020">
    <property type="term" value="C:membrane"/>
    <property type="evidence" value="ECO:0007669"/>
    <property type="project" value="UniProtKB-SubCell"/>
</dbReference>
<dbReference type="AlphaFoldDB" id="A0A7I8KKQ2"/>
<evidence type="ECO:0000256" key="11">
    <source>
        <dbReference type="SAM" id="MobiDB-lite"/>
    </source>
</evidence>
<dbReference type="InterPro" id="IPR000719">
    <property type="entry name" value="Prot_kinase_dom"/>
</dbReference>
<feature type="transmembrane region" description="Helical" evidence="12">
    <location>
        <begin position="312"/>
        <end position="334"/>
    </location>
</feature>
<dbReference type="FunFam" id="3.80.10.10:FF:000275">
    <property type="entry name" value="Leucine-rich repeat receptor-like protein kinase"/>
    <property type="match status" value="1"/>
</dbReference>
<comment type="subcellular location">
    <subcellularLocation>
        <location evidence="1">Membrane</location>
        <topology evidence="1">Single-pass membrane protein</topology>
    </subcellularLocation>
</comment>
<name>A0A7I8KKQ2_SPIIN</name>
<keyword evidence="10" id="KW-0325">Glycoprotein</keyword>
<dbReference type="FunFam" id="3.80.10.10:FF:000722">
    <property type="entry name" value="Leucine-rich repeat receptor-like protein kinase"/>
    <property type="match status" value="1"/>
</dbReference>
<evidence type="ECO:0000256" key="4">
    <source>
        <dbReference type="ARBA" id="ARBA00022614"/>
    </source>
</evidence>
<evidence type="ECO:0000256" key="8">
    <source>
        <dbReference type="ARBA" id="ARBA00022989"/>
    </source>
</evidence>
<keyword evidence="9 12" id="KW-0472">Membrane</keyword>
<dbReference type="Pfam" id="PF08263">
    <property type="entry name" value="LRRNT_2"/>
    <property type="match status" value="1"/>
</dbReference>
<keyword evidence="5 12" id="KW-0812">Transmembrane</keyword>
<evidence type="ECO:0000259" key="14">
    <source>
        <dbReference type="PROSITE" id="PS50011"/>
    </source>
</evidence>
<proteinExistence type="inferred from homology"/>
<feature type="signal peptide" evidence="13">
    <location>
        <begin position="1"/>
        <end position="28"/>
    </location>
</feature>
<keyword evidence="4" id="KW-0433">Leucine-rich repeat</keyword>
<evidence type="ECO:0000256" key="9">
    <source>
        <dbReference type="ARBA" id="ARBA00023136"/>
    </source>
</evidence>
<comment type="similarity">
    <text evidence="2">Belongs to the protein kinase superfamily. Ser/Thr protein kinase family.</text>
</comment>
<dbReference type="SUPFAM" id="SSF56112">
    <property type="entry name" value="Protein kinase-like (PK-like)"/>
    <property type="match status" value="1"/>
</dbReference>
<protein>
    <recommendedName>
        <fullName evidence="14">Protein kinase domain-containing protein</fullName>
    </recommendedName>
</protein>
<evidence type="ECO:0000256" key="2">
    <source>
        <dbReference type="ARBA" id="ARBA00008684"/>
    </source>
</evidence>
<keyword evidence="7" id="KW-0677">Repeat</keyword>
<feature type="chain" id="PRO_5029689018" description="Protein kinase domain-containing protein" evidence="13">
    <location>
        <begin position="29"/>
        <end position="669"/>
    </location>
</feature>
<keyword evidence="16" id="KW-1185">Reference proteome</keyword>